<dbReference type="GO" id="GO:0000775">
    <property type="term" value="C:chromosome, centromeric region"/>
    <property type="evidence" value="ECO:0007669"/>
    <property type="project" value="UniProtKB-SubCell"/>
</dbReference>
<evidence type="ECO:0000256" key="6">
    <source>
        <dbReference type="ARBA" id="ARBA00022776"/>
    </source>
</evidence>
<organism evidence="11 12">
    <name type="scientific">Prymnesium parvum</name>
    <name type="common">Toxic golden alga</name>
    <dbReference type="NCBI Taxonomy" id="97485"/>
    <lineage>
        <taxon>Eukaryota</taxon>
        <taxon>Haptista</taxon>
        <taxon>Haptophyta</taxon>
        <taxon>Prymnesiophyceae</taxon>
        <taxon>Prymnesiales</taxon>
        <taxon>Prymnesiaceae</taxon>
        <taxon>Prymnesium</taxon>
    </lineage>
</organism>
<comment type="subcellular location">
    <subcellularLocation>
        <location evidence="2">Chromosome</location>
        <location evidence="2">Centromere</location>
    </subcellularLocation>
    <subcellularLocation>
        <location evidence="1">Nucleus</location>
    </subcellularLocation>
</comment>
<evidence type="ECO:0000256" key="8">
    <source>
        <dbReference type="ARBA" id="ARBA00023306"/>
    </source>
</evidence>
<proteinExistence type="inferred from homology"/>
<name>A0AB34JHT6_PRYPA</name>
<dbReference type="PANTHER" id="PTHR16040:SF7">
    <property type="entry name" value="AUSTRALIN, ISOFORM A-RELATED"/>
    <property type="match status" value="1"/>
</dbReference>
<evidence type="ECO:0000256" key="4">
    <source>
        <dbReference type="ARBA" id="ARBA00022454"/>
    </source>
</evidence>
<dbReference type="Gene3D" id="6.10.250.1900">
    <property type="match status" value="1"/>
</dbReference>
<keyword evidence="12" id="KW-1185">Reference proteome</keyword>
<comment type="caution">
    <text evidence="11">The sequence shown here is derived from an EMBL/GenBank/DDBJ whole genome shotgun (WGS) entry which is preliminary data.</text>
</comment>
<keyword evidence="7" id="KW-0539">Nucleus</keyword>
<gene>
    <name evidence="11" type="ORF">AB1Y20_022519</name>
</gene>
<evidence type="ECO:0000256" key="3">
    <source>
        <dbReference type="ARBA" id="ARBA00009914"/>
    </source>
</evidence>
<evidence type="ECO:0000313" key="12">
    <source>
        <dbReference type="Proteomes" id="UP001515480"/>
    </source>
</evidence>
<evidence type="ECO:0000256" key="1">
    <source>
        <dbReference type="ARBA" id="ARBA00004123"/>
    </source>
</evidence>
<evidence type="ECO:0000256" key="7">
    <source>
        <dbReference type="ARBA" id="ARBA00023242"/>
    </source>
</evidence>
<keyword evidence="5" id="KW-0132">Cell division</keyword>
<dbReference type="InterPro" id="IPR018851">
    <property type="entry name" value="Borealin_N"/>
</dbReference>
<dbReference type="GO" id="GO:0051301">
    <property type="term" value="P:cell division"/>
    <property type="evidence" value="ECO:0007669"/>
    <property type="project" value="UniProtKB-KW"/>
</dbReference>
<dbReference type="GO" id="GO:0005634">
    <property type="term" value="C:nucleus"/>
    <property type="evidence" value="ECO:0007669"/>
    <property type="project" value="UniProtKB-SubCell"/>
</dbReference>
<dbReference type="Pfam" id="PF10444">
    <property type="entry name" value="Nbl1_Borealin_N"/>
    <property type="match status" value="1"/>
</dbReference>
<comment type="similarity">
    <text evidence="3">Belongs to the borealin family.</text>
</comment>
<sequence>MPLAALSATSVSFHEDLRAAREADLGNPQNDAFFQELEFEIAERVNQMHALAERLAARLEKKFQCEVLLKMPKDIRSMKMKDFCLEYGGDVDEALKQQVVPCAVLLKLPPKHPSVVAQLEERRVHLLPKHQEWHRNDPALQCLSHHAFTKLLGWPEGMKSYCRQTAPRSMSWTQ</sequence>
<dbReference type="GO" id="GO:0051233">
    <property type="term" value="C:spindle midzone"/>
    <property type="evidence" value="ECO:0007669"/>
    <property type="project" value="TreeGrafter"/>
</dbReference>
<dbReference type="Proteomes" id="UP001515480">
    <property type="component" value="Unassembled WGS sequence"/>
</dbReference>
<keyword evidence="6" id="KW-0498">Mitosis</keyword>
<protein>
    <recommendedName>
        <fullName evidence="10">Borealin N-terminal domain-containing protein</fullName>
    </recommendedName>
</protein>
<evidence type="ECO:0000256" key="2">
    <source>
        <dbReference type="ARBA" id="ARBA00004584"/>
    </source>
</evidence>
<dbReference type="GO" id="GO:0000070">
    <property type="term" value="P:mitotic sister chromatid segregation"/>
    <property type="evidence" value="ECO:0007669"/>
    <property type="project" value="TreeGrafter"/>
</dbReference>
<keyword evidence="8" id="KW-0131">Cell cycle</keyword>
<dbReference type="AlphaFoldDB" id="A0AB34JHT6"/>
<keyword evidence="4" id="KW-0158">Chromosome</keyword>
<dbReference type="GO" id="GO:0032133">
    <property type="term" value="C:chromosome passenger complex"/>
    <property type="evidence" value="ECO:0007669"/>
    <property type="project" value="TreeGrafter"/>
</dbReference>
<evidence type="ECO:0000259" key="10">
    <source>
        <dbReference type="Pfam" id="PF10444"/>
    </source>
</evidence>
<dbReference type="EMBL" id="JBGBPQ010000008">
    <property type="protein sequence ID" value="KAL1520961.1"/>
    <property type="molecule type" value="Genomic_DNA"/>
</dbReference>
<keyword evidence="9" id="KW-0137">Centromere</keyword>
<evidence type="ECO:0000256" key="9">
    <source>
        <dbReference type="ARBA" id="ARBA00023328"/>
    </source>
</evidence>
<dbReference type="PANTHER" id="PTHR16040">
    <property type="entry name" value="AUSTRALIN, ISOFORM A-RELATED"/>
    <property type="match status" value="1"/>
</dbReference>
<feature type="domain" description="Borealin N-terminal" evidence="10">
    <location>
        <begin position="31"/>
        <end position="84"/>
    </location>
</feature>
<accession>A0AB34JHT6</accession>
<evidence type="ECO:0000313" key="11">
    <source>
        <dbReference type="EMBL" id="KAL1520961.1"/>
    </source>
</evidence>
<evidence type="ECO:0000256" key="5">
    <source>
        <dbReference type="ARBA" id="ARBA00022618"/>
    </source>
</evidence>
<reference evidence="11 12" key="1">
    <citation type="journal article" date="2024" name="Science">
        <title>Giant polyketide synthase enzymes in the biosynthesis of giant marine polyether toxins.</title>
        <authorList>
            <person name="Fallon T.R."/>
            <person name="Shende V.V."/>
            <person name="Wierzbicki I.H."/>
            <person name="Pendleton A.L."/>
            <person name="Watervoot N.F."/>
            <person name="Auber R.P."/>
            <person name="Gonzalez D.J."/>
            <person name="Wisecaver J.H."/>
            <person name="Moore B.S."/>
        </authorList>
    </citation>
    <scope>NUCLEOTIDE SEQUENCE [LARGE SCALE GENOMIC DNA]</scope>
    <source>
        <strain evidence="11 12">12B1</strain>
    </source>
</reference>
<dbReference type="InterPro" id="IPR018867">
    <property type="entry name" value="Cell_div_borealin"/>
</dbReference>